<keyword evidence="2" id="KW-1185">Reference proteome</keyword>
<sequence>MLVSSAFENVTGSFQLGFRESSVNTSNCNSRLDVTLAGRGVEVFFGGLRTAQKNTAERAFQWIARAQQQVLYILQNGLHENGPAHNVGAKQDVYRMHECALEMFDALMITL</sequence>
<reference evidence="1 2" key="1">
    <citation type="journal article" date="2022" name="bioRxiv">
        <title>The genome of the oomycete Peronosclerospora sorghi, a cosmopolitan pathogen of maize and sorghum, is inflated with dispersed pseudogenes.</title>
        <authorList>
            <person name="Fletcher K."/>
            <person name="Martin F."/>
            <person name="Isakeit T."/>
            <person name="Cavanaugh K."/>
            <person name="Magill C."/>
            <person name="Michelmore R."/>
        </authorList>
    </citation>
    <scope>NUCLEOTIDE SEQUENCE [LARGE SCALE GENOMIC DNA]</scope>
    <source>
        <strain evidence="1">P6</strain>
    </source>
</reference>
<dbReference type="EMBL" id="CM047583">
    <property type="protein sequence ID" value="KAI9912440.1"/>
    <property type="molecule type" value="Genomic_DNA"/>
</dbReference>
<evidence type="ECO:0000313" key="1">
    <source>
        <dbReference type="EMBL" id="KAI9912440.1"/>
    </source>
</evidence>
<dbReference type="Proteomes" id="UP001163321">
    <property type="component" value="Chromosome 4"/>
</dbReference>
<accession>A0ACC0W2P3</accession>
<organism evidence="1 2">
    <name type="scientific">Peronosclerospora sorghi</name>
    <dbReference type="NCBI Taxonomy" id="230839"/>
    <lineage>
        <taxon>Eukaryota</taxon>
        <taxon>Sar</taxon>
        <taxon>Stramenopiles</taxon>
        <taxon>Oomycota</taxon>
        <taxon>Peronosporomycetes</taxon>
        <taxon>Peronosporales</taxon>
        <taxon>Peronosporaceae</taxon>
        <taxon>Peronosclerospora</taxon>
    </lineage>
</organism>
<gene>
    <name evidence="1" type="ORF">PsorP6_006536</name>
</gene>
<name>A0ACC0W2P3_9STRA</name>
<evidence type="ECO:0000313" key="2">
    <source>
        <dbReference type="Proteomes" id="UP001163321"/>
    </source>
</evidence>
<proteinExistence type="predicted"/>
<protein>
    <submittedName>
        <fullName evidence="1">Uncharacterized protein</fullName>
    </submittedName>
</protein>
<comment type="caution">
    <text evidence="1">The sequence shown here is derived from an EMBL/GenBank/DDBJ whole genome shotgun (WGS) entry which is preliminary data.</text>
</comment>